<evidence type="ECO:0000313" key="3">
    <source>
        <dbReference type="Proteomes" id="UP000018914"/>
    </source>
</evidence>
<proteinExistence type="predicted"/>
<dbReference type="Pfam" id="PF07396">
    <property type="entry name" value="Porin_O_P"/>
    <property type="match status" value="1"/>
</dbReference>
<protein>
    <recommendedName>
        <fullName evidence="4">Porin</fullName>
    </recommendedName>
</protein>
<dbReference type="KEGG" id="trd:THERU_06465"/>
<dbReference type="Proteomes" id="UP000018914">
    <property type="component" value="Chromosome"/>
</dbReference>
<dbReference type="eggNOG" id="COG3203">
    <property type="taxonomic scope" value="Bacteria"/>
</dbReference>
<evidence type="ECO:0008006" key="4">
    <source>
        <dbReference type="Google" id="ProtNLM"/>
    </source>
</evidence>
<feature type="chain" id="PRO_5004786850" description="Porin" evidence="1">
    <location>
        <begin position="22"/>
        <end position="419"/>
    </location>
</feature>
<dbReference type="OrthoDB" id="9777896at2"/>
<evidence type="ECO:0000313" key="2">
    <source>
        <dbReference type="EMBL" id="AHE96365.1"/>
    </source>
</evidence>
<dbReference type="STRING" id="75906.THERU_06465"/>
<dbReference type="EMBL" id="CP007028">
    <property type="protein sequence ID" value="AHE96365.1"/>
    <property type="molecule type" value="Genomic_DNA"/>
</dbReference>
<dbReference type="AlphaFoldDB" id="W0DHL0"/>
<dbReference type="InterPro" id="IPR010870">
    <property type="entry name" value="Porin_O/P"/>
</dbReference>
<accession>W0DHL0</accession>
<keyword evidence="3" id="KW-1185">Reference proteome</keyword>
<organism evidence="3">
    <name type="scientific">Thermocrinis ruber</name>
    <dbReference type="NCBI Taxonomy" id="75906"/>
    <lineage>
        <taxon>Bacteria</taxon>
        <taxon>Pseudomonadati</taxon>
        <taxon>Aquificota</taxon>
        <taxon>Aquificia</taxon>
        <taxon>Aquificales</taxon>
        <taxon>Aquificaceae</taxon>
        <taxon>Thermocrinis</taxon>
    </lineage>
</organism>
<reference evidence="2 3" key="1">
    <citation type="submission" date="2013-12" db="EMBL/GenBank/DDBJ databases">
        <authorList>
            <consortium name="DOE Joint Genome Institute"/>
            <person name="Eisen J."/>
            <person name="Huntemann M."/>
            <person name="Han J."/>
            <person name="Chen A."/>
            <person name="Kyrpides N."/>
            <person name="Mavromatis K."/>
            <person name="Markowitz V."/>
            <person name="Palaniappan K."/>
            <person name="Ivanova N."/>
            <person name="Schaumberg A."/>
            <person name="Pati A."/>
            <person name="Liolios K."/>
            <person name="Nordberg H.P."/>
            <person name="Cantor M.N."/>
            <person name="Hua S.X."/>
            <person name="Woyke T."/>
        </authorList>
    </citation>
    <scope>NUCLEOTIDE SEQUENCE [LARGE SCALE GENOMIC DNA]</scope>
    <source>
        <strain evidence="2 3">DSM 23557</strain>
    </source>
</reference>
<dbReference type="InterPro" id="IPR023614">
    <property type="entry name" value="Porin_dom_sf"/>
</dbReference>
<dbReference type="HOGENOM" id="CLU_601000_0_0_0"/>
<keyword evidence="1" id="KW-0732">Signal</keyword>
<evidence type="ECO:0000256" key="1">
    <source>
        <dbReference type="SAM" id="SignalP"/>
    </source>
</evidence>
<name>W0DHL0_9AQUI</name>
<sequence length="419" mass="46106">MKKSLLAMAALMGVATLPAHAWRVNIDKETFADIGFSTQIWGRSEGKRTTASTDHNATNFYVNLANITASGHVNKLVYFSINAESTAFRGSFITRDAFIGMKFADEFRVQAGAMRVPFSRIALTSSYNFLIPTQALGDVFRGLPINPTHALGVLNDGSRDAGIVVWGNVADGMLKYYLGVSDGRFDRRDSNTNLFGANTKDSLAYTIRLQFTPTMLGFKGETGYTLADTYLGRQNVLTLGVGYRVVGAKTTGLTANYSKDVKLWTVDMLYEQKFGDIIPNLQVGYINAKDVPYGFNNSAVCNGVTNTVCYGKATQIYAQAQLLYDQMVGFGKPALAIRWEQDKNKDRFNFYYTGASAGQTEPIPGEPRNTRVGVFVHYYIKGQAAKVSLGVDSVNRNADSRGTTGRSFTDYTLHLQTQF</sequence>
<dbReference type="RefSeq" id="WP_025306432.1">
    <property type="nucleotide sequence ID" value="NZ_CP007028.1"/>
</dbReference>
<feature type="signal peptide" evidence="1">
    <location>
        <begin position="1"/>
        <end position="21"/>
    </location>
</feature>
<gene>
    <name evidence="2" type="ORF">THERU_06465</name>
</gene>
<dbReference type="Gene3D" id="2.40.160.10">
    <property type="entry name" value="Porin"/>
    <property type="match status" value="1"/>
</dbReference>